<accession>A0ABV6L6N3</accession>
<feature type="transmembrane region" description="Helical" evidence="1">
    <location>
        <begin position="72"/>
        <end position="91"/>
    </location>
</feature>
<feature type="transmembrane region" description="Helical" evidence="1">
    <location>
        <begin position="137"/>
        <end position="160"/>
    </location>
</feature>
<keyword evidence="1" id="KW-1133">Transmembrane helix</keyword>
<name>A0ABV6L6N3_9SPHI</name>
<proteinExistence type="predicted"/>
<dbReference type="RefSeq" id="WP_377022969.1">
    <property type="nucleotide sequence ID" value="NZ_JBHLTS010000022.1"/>
</dbReference>
<keyword evidence="3" id="KW-1185">Reference proteome</keyword>
<evidence type="ECO:0000313" key="2">
    <source>
        <dbReference type="EMBL" id="MFC0515130.1"/>
    </source>
</evidence>
<feature type="transmembrane region" description="Helical" evidence="1">
    <location>
        <begin position="13"/>
        <end position="30"/>
    </location>
</feature>
<feature type="transmembrane region" description="Helical" evidence="1">
    <location>
        <begin position="172"/>
        <end position="192"/>
    </location>
</feature>
<keyword evidence="1" id="KW-0472">Membrane</keyword>
<evidence type="ECO:0000313" key="3">
    <source>
        <dbReference type="Proteomes" id="UP001589828"/>
    </source>
</evidence>
<organism evidence="2 3">
    <name type="scientific">Mucilaginibacter angelicae</name>
    <dbReference type="NCBI Taxonomy" id="869718"/>
    <lineage>
        <taxon>Bacteria</taxon>
        <taxon>Pseudomonadati</taxon>
        <taxon>Bacteroidota</taxon>
        <taxon>Sphingobacteriia</taxon>
        <taxon>Sphingobacteriales</taxon>
        <taxon>Sphingobacteriaceae</taxon>
        <taxon>Mucilaginibacter</taxon>
    </lineage>
</organism>
<keyword evidence="1" id="KW-0812">Transmembrane</keyword>
<sequence>MLSYYWFGKGDKSAVYLLVLFAATLLFELLMKWINKVSGFKFLYDIFSATEYTLFCMYYWSAKGVNKIRHWVKLSVILFVIVSLGCAWLVFHNEIQNRPFITRNIEIESTLLIIVYAHLLFIIDDDIPLPIYQHPDFWVGVGVLIFNSGVFVILVFYPMILTISKTQATQSYAYFLGPLNLIQYVCINIRFICLHHNKRLLIQ</sequence>
<reference evidence="2 3" key="1">
    <citation type="submission" date="2024-09" db="EMBL/GenBank/DDBJ databases">
        <authorList>
            <person name="Sun Q."/>
            <person name="Mori K."/>
        </authorList>
    </citation>
    <scope>NUCLEOTIDE SEQUENCE [LARGE SCALE GENOMIC DNA]</scope>
    <source>
        <strain evidence="2 3">NCAIM B.02415</strain>
    </source>
</reference>
<evidence type="ECO:0000256" key="1">
    <source>
        <dbReference type="SAM" id="Phobius"/>
    </source>
</evidence>
<dbReference type="EMBL" id="JBHLTS010000022">
    <property type="protein sequence ID" value="MFC0515130.1"/>
    <property type="molecule type" value="Genomic_DNA"/>
</dbReference>
<feature type="transmembrane region" description="Helical" evidence="1">
    <location>
        <begin position="111"/>
        <end position="131"/>
    </location>
</feature>
<gene>
    <name evidence="2" type="ORF">ACFFGT_13005</name>
</gene>
<dbReference type="Proteomes" id="UP001589828">
    <property type="component" value="Unassembled WGS sequence"/>
</dbReference>
<protein>
    <submittedName>
        <fullName evidence="2">Uncharacterized protein</fullName>
    </submittedName>
</protein>
<comment type="caution">
    <text evidence="2">The sequence shown here is derived from an EMBL/GenBank/DDBJ whole genome shotgun (WGS) entry which is preliminary data.</text>
</comment>